<dbReference type="InterPro" id="IPR002110">
    <property type="entry name" value="Ankyrin_rpt"/>
</dbReference>
<keyword evidence="5" id="KW-1185">Reference proteome</keyword>
<dbReference type="Pfam" id="PF12796">
    <property type="entry name" value="Ank_2"/>
    <property type="match status" value="2"/>
</dbReference>
<sequence>MGNYWCQTVELTSQVVGAIHDGNLLLLKELNEAANESSIVSDNKRFLGLQLHAAIEEGHLKCLSYLLQIGADPCYYYCVDRMTPLHHAVLKGKRNVIETCRILLDAKADINAQNIWGRTPLISAIVNFKTMAAEFLIGENANLNIQDESGTTPLMVCASYNNHDLLKKLLLKDANINQVDAKGRTALHFAVVGKHIGVIKELVSCNCMLSTYDVYGHTPLHAAITKCHTEITDILIHGGIRVISSSTHIIDLCFKIVHSTVTRCLAYHSESDCAQAISSLECMHQVLIAMGPPLKKSIYQKALRLEKSIPKLDSLPECVQRVVVFFNKVTALVAQITAKNPKTMDTLQNLSRRACRQATIASGHNVTWAVHHMDIHTFLKDLILFKS</sequence>
<comment type="caution">
    <text evidence="4">The sequence shown here is derived from an EMBL/GenBank/DDBJ whole genome shotgun (WGS) entry which is preliminary data.</text>
</comment>
<feature type="repeat" description="ANK" evidence="3">
    <location>
        <begin position="215"/>
        <end position="247"/>
    </location>
</feature>
<accession>A0AA88Y0H2</accession>
<dbReference type="InterPro" id="IPR050776">
    <property type="entry name" value="Ank_Repeat/CDKN_Inhibitor"/>
</dbReference>
<dbReference type="PROSITE" id="PS50088">
    <property type="entry name" value="ANK_REPEAT"/>
    <property type="match status" value="4"/>
</dbReference>
<feature type="repeat" description="ANK" evidence="3">
    <location>
        <begin position="182"/>
        <end position="214"/>
    </location>
</feature>
<feature type="repeat" description="ANK" evidence="3">
    <location>
        <begin position="149"/>
        <end position="181"/>
    </location>
</feature>
<keyword evidence="1" id="KW-0677">Repeat</keyword>
<feature type="repeat" description="ANK" evidence="3">
    <location>
        <begin position="80"/>
        <end position="115"/>
    </location>
</feature>
<protein>
    <submittedName>
        <fullName evidence="4">Uncharacterized protein</fullName>
    </submittedName>
</protein>
<dbReference type="SMART" id="SM00248">
    <property type="entry name" value="ANK"/>
    <property type="match status" value="6"/>
</dbReference>
<evidence type="ECO:0000313" key="5">
    <source>
        <dbReference type="Proteomes" id="UP001186944"/>
    </source>
</evidence>
<dbReference type="EMBL" id="VSWD01000008">
    <property type="protein sequence ID" value="KAK3095393.1"/>
    <property type="molecule type" value="Genomic_DNA"/>
</dbReference>
<dbReference type="InterPro" id="IPR036770">
    <property type="entry name" value="Ankyrin_rpt-contain_sf"/>
</dbReference>
<dbReference type="PANTHER" id="PTHR24201">
    <property type="entry name" value="ANK_REP_REGION DOMAIN-CONTAINING PROTEIN"/>
    <property type="match status" value="1"/>
</dbReference>
<dbReference type="Proteomes" id="UP001186944">
    <property type="component" value="Unassembled WGS sequence"/>
</dbReference>
<evidence type="ECO:0000256" key="3">
    <source>
        <dbReference type="PROSITE-ProRule" id="PRU00023"/>
    </source>
</evidence>
<dbReference type="AlphaFoldDB" id="A0AA88Y0H2"/>
<reference evidence="4" key="1">
    <citation type="submission" date="2019-08" db="EMBL/GenBank/DDBJ databases">
        <title>The improved chromosome-level genome for the pearl oyster Pinctada fucata martensii using PacBio sequencing and Hi-C.</title>
        <authorList>
            <person name="Zheng Z."/>
        </authorList>
    </citation>
    <scope>NUCLEOTIDE SEQUENCE</scope>
    <source>
        <strain evidence="4">ZZ-2019</strain>
        <tissue evidence="4">Adductor muscle</tissue>
    </source>
</reference>
<evidence type="ECO:0000256" key="1">
    <source>
        <dbReference type="ARBA" id="ARBA00022737"/>
    </source>
</evidence>
<gene>
    <name evidence="4" type="ORF">FSP39_014157</name>
</gene>
<dbReference type="Gene3D" id="1.25.40.20">
    <property type="entry name" value="Ankyrin repeat-containing domain"/>
    <property type="match status" value="3"/>
</dbReference>
<dbReference type="SUPFAM" id="SSF48403">
    <property type="entry name" value="Ankyrin repeat"/>
    <property type="match status" value="1"/>
</dbReference>
<evidence type="ECO:0000313" key="4">
    <source>
        <dbReference type="EMBL" id="KAK3095393.1"/>
    </source>
</evidence>
<proteinExistence type="predicted"/>
<organism evidence="4 5">
    <name type="scientific">Pinctada imbricata</name>
    <name type="common">Atlantic pearl-oyster</name>
    <name type="synonym">Pinctada martensii</name>
    <dbReference type="NCBI Taxonomy" id="66713"/>
    <lineage>
        <taxon>Eukaryota</taxon>
        <taxon>Metazoa</taxon>
        <taxon>Spiralia</taxon>
        <taxon>Lophotrochozoa</taxon>
        <taxon>Mollusca</taxon>
        <taxon>Bivalvia</taxon>
        <taxon>Autobranchia</taxon>
        <taxon>Pteriomorphia</taxon>
        <taxon>Pterioida</taxon>
        <taxon>Pterioidea</taxon>
        <taxon>Pteriidae</taxon>
        <taxon>Pinctada</taxon>
    </lineage>
</organism>
<name>A0AA88Y0H2_PINIB</name>
<evidence type="ECO:0000256" key="2">
    <source>
        <dbReference type="ARBA" id="ARBA00023043"/>
    </source>
</evidence>
<dbReference type="PROSITE" id="PS50297">
    <property type="entry name" value="ANK_REP_REGION"/>
    <property type="match status" value="3"/>
</dbReference>
<keyword evidence="2 3" id="KW-0040">ANK repeat</keyword>